<feature type="active site" description="Proton donor/acceptor" evidence="2">
    <location>
        <position position="87"/>
    </location>
</feature>
<feature type="binding site" evidence="3">
    <location>
        <begin position="13"/>
        <end position="20"/>
    </location>
    <ligand>
        <name>substrate</name>
    </ligand>
</feature>
<gene>
    <name evidence="4" type="ORF">LUZ63_020684</name>
</gene>
<dbReference type="AlphaFoldDB" id="A0A9P9Z841"/>
<dbReference type="PANTHER" id="PTHR48100">
    <property type="entry name" value="BROAD-SPECIFICITY PHOSPHATASE YOR283W-RELATED"/>
    <property type="match status" value="1"/>
</dbReference>
<comment type="similarity">
    <text evidence="1">Belongs to the phosphoglycerate mutase family.</text>
</comment>
<evidence type="ECO:0000256" key="1">
    <source>
        <dbReference type="ARBA" id="ARBA00038362"/>
    </source>
</evidence>
<dbReference type="InterPro" id="IPR013078">
    <property type="entry name" value="His_Pase_superF_clade-1"/>
</dbReference>
<dbReference type="Pfam" id="PF00300">
    <property type="entry name" value="His_Phos_1"/>
    <property type="match status" value="1"/>
</dbReference>
<protein>
    <recommendedName>
        <fullName evidence="6">Phosphoglycerate mutase</fullName>
    </recommendedName>
</protein>
<dbReference type="GO" id="GO:0016791">
    <property type="term" value="F:phosphatase activity"/>
    <property type="evidence" value="ECO:0007669"/>
    <property type="project" value="TreeGrafter"/>
</dbReference>
<sequence>MSTAAARRLVLLRHGQTSWNVVLRAQGETDIPLDETGHAQATAAADVLAALDPSRLWCSDLTRARETASYVASATGLEPVLDPRLQELHLGERAGLTPPEFAEAFPDEHARWRRTGYAHVPGAETREELLARSVPALQDCLDALAPGETGVAVGHGWSLKAAVVGLLGLPPEADRVIRGMSNCGWGVLVADPDGRTRLDSWNVQAPSPA</sequence>
<feature type="active site" description="Tele-phosphohistidine intermediate" evidence="2">
    <location>
        <position position="14"/>
    </location>
</feature>
<evidence type="ECO:0008006" key="6">
    <source>
        <dbReference type="Google" id="ProtNLM"/>
    </source>
</evidence>
<name>A0A9P9Z841_9POAL</name>
<dbReference type="Proteomes" id="UP001151287">
    <property type="component" value="Unassembled WGS sequence"/>
</dbReference>
<dbReference type="PROSITE" id="PS00175">
    <property type="entry name" value="PG_MUTASE"/>
    <property type="match status" value="1"/>
</dbReference>
<comment type="caution">
    <text evidence="4">The sequence shown here is derived from an EMBL/GenBank/DDBJ whole genome shotgun (WGS) entry which is preliminary data.</text>
</comment>
<dbReference type="GO" id="GO:0005737">
    <property type="term" value="C:cytoplasm"/>
    <property type="evidence" value="ECO:0007669"/>
    <property type="project" value="TreeGrafter"/>
</dbReference>
<reference evidence="4" key="1">
    <citation type="journal article" date="2022" name="Cell">
        <title>Repeat-based holocentromeres influence genome architecture and karyotype evolution.</title>
        <authorList>
            <person name="Hofstatter P.G."/>
            <person name="Thangavel G."/>
            <person name="Lux T."/>
            <person name="Neumann P."/>
            <person name="Vondrak T."/>
            <person name="Novak P."/>
            <person name="Zhang M."/>
            <person name="Costa L."/>
            <person name="Castellani M."/>
            <person name="Scott A."/>
            <person name="Toegelov H."/>
            <person name="Fuchs J."/>
            <person name="Mata-Sucre Y."/>
            <person name="Dias Y."/>
            <person name="Vanzela A.L.L."/>
            <person name="Huettel B."/>
            <person name="Almeida C.C.S."/>
            <person name="Simkova H."/>
            <person name="Souza G."/>
            <person name="Pedrosa-Harand A."/>
            <person name="Macas J."/>
            <person name="Mayer K.F.X."/>
            <person name="Houben A."/>
            <person name="Marques A."/>
        </authorList>
    </citation>
    <scope>NUCLEOTIDE SEQUENCE</scope>
    <source>
        <strain evidence="4">RhyBre1mFocal</strain>
    </source>
</reference>
<dbReference type="InterPro" id="IPR029033">
    <property type="entry name" value="His_PPase_superfam"/>
</dbReference>
<dbReference type="EMBL" id="JAMQYH010000043">
    <property type="protein sequence ID" value="KAJ1684115.1"/>
    <property type="molecule type" value="Genomic_DNA"/>
</dbReference>
<dbReference type="PANTHER" id="PTHR48100:SF62">
    <property type="entry name" value="GLUCOSYL-3-PHOSPHOGLYCERATE PHOSPHATASE"/>
    <property type="match status" value="1"/>
</dbReference>
<accession>A0A9P9Z841</accession>
<dbReference type="OrthoDB" id="354304at2759"/>
<dbReference type="Gene3D" id="3.40.50.1240">
    <property type="entry name" value="Phosphoglycerate mutase-like"/>
    <property type="match status" value="1"/>
</dbReference>
<evidence type="ECO:0000313" key="4">
    <source>
        <dbReference type="EMBL" id="KAJ1684115.1"/>
    </source>
</evidence>
<evidence type="ECO:0000256" key="3">
    <source>
        <dbReference type="PIRSR" id="PIRSR613078-2"/>
    </source>
</evidence>
<organism evidence="4 5">
    <name type="scientific">Rhynchospora breviuscula</name>
    <dbReference type="NCBI Taxonomy" id="2022672"/>
    <lineage>
        <taxon>Eukaryota</taxon>
        <taxon>Viridiplantae</taxon>
        <taxon>Streptophyta</taxon>
        <taxon>Embryophyta</taxon>
        <taxon>Tracheophyta</taxon>
        <taxon>Spermatophyta</taxon>
        <taxon>Magnoliopsida</taxon>
        <taxon>Liliopsida</taxon>
        <taxon>Poales</taxon>
        <taxon>Cyperaceae</taxon>
        <taxon>Cyperoideae</taxon>
        <taxon>Rhynchosporeae</taxon>
        <taxon>Rhynchospora</taxon>
    </lineage>
</organism>
<proteinExistence type="inferred from homology"/>
<dbReference type="SMART" id="SM00855">
    <property type="entry name" value="PGAM"/>
    <property type="match status" value="1"/>
</dbReference>
<dbReference type="CDD" id="cd07067">
    <property type="entry name" value="HP_PGM_like"/>
    <property type="match status" value="1"/>
</dbReference>
<dbReference type="SUPFAM" id="SSF53254">
    <property type="entry name" value="Phosphoglycerate mutase-like"/>
    <property type="match status" value="1"/>
</dbReference>
<dbReference type="InterPro" id="IPR001345">
    <property type="entry name" value="PG/BPGM_mutase_AS"/>
</dbReference>
<feature type="binding site" evidence="3">
    <location>
        <position position="63"/>
    </location>
    <ligand>
        <name>substrate</name>
    </ligand>
</feature>
<evidence type="ECO:0000256" key="2">
    <source>
        <dbReference type="PIRSR" id="PIRSR613078-1"/>
    </source>
</evidence>
<evidence type="ECO:0000313" key="5">
    <source>
        <dbReference type="Proteomes" id="UP001151287"/>
    </source>
</evidence>
<dbReference type="InterPro" id="IPR050275">
    <property type="entry name" value="PGM_Phosphatase"/>
</dbReference>
<keyword evidence="5" id="KW-1185">Reference proteome</keyword>